<reference evidence="1" key="1">
    <citation type="submission" date="2020-06" db="EMBL/GenBank/DDBJ databases">
        <authorList>
            <person name="Dong N."/>
        </authorList>
    </citation>
    <scope>NUCLEOTIDE SEQUENCE</scope>
    <source>
        <strain evidence="1">R1692</strain>
    </source>
</reference>
<organism evidence="1 2">
    <name type="scientific">Sphingobacterium hotanense</name>
    <dbReference type="NCBI Taxonomy" id="649196"/>
    <lineage>
        <taxon>Bacteria</taxon>
        <taxon>Pseudomonadati</taxon>
        <taxon>Bacteroidota</taxon>
        <taxon>Sphingobacteriia</taxon>
        <taxon>Sphingobacteriales</taxon>
        <taxon>Sphingobacteriaceae</taxon>
        <taxon>Sphingobacterium</taxon>
    </lineage>
</organism>
<dbReference type="Pfam" id="PF14135">
    <property type="entry name" value="DUF4302"/>
    <property type="match status" value="1"/>
</dbReference>
<dbReference type="RefSeq" id="WP_286651767.1">
    <property type="nucleotide sequence ID" value="NZ_JACAGK010000043.1"/>
</dbReference>
<proteinExistence type="predicted"/>
<protein>
    <submittedName>
        <fullName evidence="1">DUF4302 domain-containing protein</fullName>
    </submittedName>
</protein>
<gene>
    <name evidence="1" type="ORF">HX018_13870</name>
</gene>
<keyword evidence="2" id="KW-1185">Reference proteome</keyword>
<dbReference type="InterPro" id="IPR025396">
    <property type="entry name" value="DUF4302"/>
</dbReference>
<name>A0ABT7NQ50_9SPHI</name>
<sequence>MKKYIAWIILSLLVLTYSCKKNEFEGERPDKKLGEAMVSFEKALVSAEHGWKAHLYPDRGRGFGFYLKFNDKNRVTMYSDINNTTGTESKESSFRLKAVTTPALYFDTYSYMHLLADPDPSILNGVPGWGMFADFEFNFKKVSADTIELVGSLSQSKLVLVKANAEEATAYSNGNLNNLRTVAEKYNQTARFPFLNTKSGVRVSTALNLITKEVSFVYLKDSKLETKSLGFAFSGINEIVLKEAFEFDDLHIEKFILGLEDNSVHAINAGQNVPIQSASEPILPLNKILGVQYMSIVVPMEQAVVGSGAEFNTRRNAFLTAGKARLAAGTTFPQMNLVFDINEELLIVNQIIRQGLNSFSALYIFTYRMDGDHFVLNYEQPLYGNAEVLENAFEPIIEGLHQGKFEFEYELTASQVRASGDNKNLAGFKFIGDLN</sequence>
<evidence type="ECO:0000313" key="2">
    <source>
        <dbReference type="Proteomes" id="UP001170954"/>
    </source>
</evidence>
<dbReference type="Proteomes" id="UP001170954">
    <property type="component" value="Unassembled WGS sequence"/>
</dbReference>
<evidence type="ECO:0000313" key="1">
    <source>
        <dbReference type="EMBL" id="MDM1049326.1"/>
    </source>
</evidence>
<reference evidence="1" key="2">
    <citation type="journal article" date="2022" name="Sci. Total Environ.">
        <title>Prevalence, transmission, and molecular epidemiology of tet(X)-positive bacteria among humans, animals, and environmental niches in China: An epidemiological, and genomic-based study.</title>
        <authorList>
            <person name="Dong N."/>
            <person name="Zeng Y."/>
            <person name="Cai C."/>
            <person name="Sun C."/>
            <person name="Lu J."/>
            <person name="Liu C."/>
            <person name="Zhou H."/>
            <person name="Sun Q."/>
            <person name="Shu L."/>
            <person name="Wang H."/>
            <person name="Wang Y."/>
            <person name="Wang S."/>
            <person name="Wu C."/>
            <person name="Chan E.W."/>
            <person name="Chen G."/>
            <person name="Shen Z."/>
            <person name="Chen S."/>
            <person name="Zhang R."/>
        </authorList>
    </citation>
    <scope>NUCLEOTIDE SEQUENCE</scope>
    <source>
        <strain evidence="1">R1692</strain>
    </source>
</reference>
<dbReference type="PROSITE" id="PS51257">
    <property type="entry name" value="PROKAR_LIPOPROTEIN"/>
    <property type="match status" value="1"/>
</dbReference>
<comment type="caution">
    <text evidence="1">The sequence shown here is derived from an EMBL/GenBank/DDBJ whole genome shotgun (WGS) entry which is preliminary data.</text>
</comment>
<dbReference type="EMBL" id="JACAGK010000043">
    <property type="protein sequence ID" value="MDM1049326.1"/>
    <property type="molecule type" value="Genomic_DNA"/>
</dbReference>
<accession>A0ABT7NQ50</accession>